<sequence>MDYSRHTAEDFALDDFFVSWVKSPDDETDTFWRQWLAIHPEKRAEVEAARSLIRQIAFRTYAAGPEASAEGWATLSAAIDGWEYARRDQTPDPSATVRPLPAPFRGWLRVAASLTAILLAAGFAWYTYAARTTLRTGYGETRRIVLADRSVVTLNANSSLSYRKHWGRNRDREVWLAGEAFFEVVHTENHRKFVVHTAGDLDVEVLGTKFNVYGRQHSTRVLLNDGKVQLNIGQDRRRQVTMRPGELVELDAATGGYVRKVVDPAQFSSWVHRYLLFKDTPVREIVALVQDTYGVTVAMPDSSLLQSRMTGRVPNNNLESLLFALSESLDCEVERDNGRILFRPRPGSGAATGGDRR</sequence>
<dbReference type="EMBL" id="CADCTQ010000403">
    <property type="protein sequence ID" value="CAA9293702.1"/>
    <property type="molecule type" value="Genomic_DNA"/>
</dbReference>
<dbReference type="GO" id="GO:0016989">
    <property type="term" value="F:sigma factor antagonist activity"/>
    <property type="evidence" value="ECO:0007669"/>
    <property type="project" value="TreeGrafter"/>
</dbReference>
<name>A0A6J4K229_9SPHI</name>
<evidence type="ECO:0000313" key="4">
    <source>
        <dbReference type="EMBL" id="CAA9293702.1"/>
    </source>
</evidence>
<accession>A0A6J4K229</accession>
<dbReference type="Gene3D" id="2.60.120.1440">
    <property type="match status" value="1"/>
</dbReference>
<dbReference type="InterPro" id="IPR032508">
    <property type="entry name" value="FecR_C"/>
</dbReference>
<keyword evidence="1" id="KW-1133">Transmembrane helix</keyword>
<dbReference type="PIRSF" id="PIRSF018266">
    <property type="entry name" value="FecR"/>
    <property type="match status" value="1"/>
</dbReference>
<organism evidence="4">
    <name type="scientific">uncultured Cytophagales bacterium</name>
    <dbReference type="NCBI Taxonomy" id="158755"/>
    <lineage>
        <taxon>Bacteria</taxon>
        <taxon>Pseudomonadati</taxon>
        <taxon>Bacteroidota</taxon>
        <taxon>Sphingobacteriia</taxon>
        <taxon>Sphingobacteriales</taxon>
        <taxon>environmental samples</taxon>
    </lineage>
</organism>
<keyword evidence="1" id="KW-0472">Membrane</keyword>
<dbReference type="InterPro" id="IPR012373">
    <property type="entry name" value="Ferrdict_sens_TM"/>
</dbReference>
<feature type="domain" description="FecR protein" evidence="2">
    <location>
        <begin position="133"/>
        <end position="229"/>
    </location>
</feature>
<dbReference type="Gene3D" id="3.55.50.30">
    <property type="match status" value="1"/>
</dbReference>
<dbReference type="AlphaFoldDB" id="A0A6J4K229"/>
<keyword evidence="1" id="KW-0812">Transmembrane</keyword>
<evidence type="ECO:0000259" key="3">
    <source>
        <dbReference type="Pfam" id="PF16344"/>
    </source>
</evidence>
<evidence type="ECO:0000256" key="1">
    <source>
        <dbReference type="SAM" id="Phobius"/>
    </source>
</evidence>
<dbReference type="Pfam" id="PF04773">
    <property type="entry name" value="FecR"/>
    <property type="match status" value="1"/>
</dbReference>
<dbReference type="Pfam" id="PF16344">
    <property type="entry name" value="FecR_C"/>
    <property type="match status" value="1"/>
</dbReference>
<dbReference type="InterPro" id="IPR006860">
    <property type="entry name" value="FecR"/>
</dbReference>
<reference evidence="4" key="1">
    <citation type="submission" date="2020-02" db="EMBL/GenBank/DDBJ databases">
        <authorList>
            <person name="Meier V. D."/>
        </authorList>
    </citation>
    <scope>NUCLEOTIDE SEQUENCE</scope>
    <source>
        <strain evidence="4">AVDCRST_MAG56</strain>
    </source>
</reference>
<feature type="domain" description="Protein FecR C-terminal" evidence="3">
    <location>
        <begin position="274"/>
        <end position="340"/>
    </location>
</feature>
<proteinExistence type="predicted"/>
<dbReference type="PANTHER" id="PTHR30273:SF2">
    <property type="entry name" value="PROTEIN FECR"/>
    <property type="match status" value="1"/>
</dbReference>
<feature type="transmembrane region" description="Helical" evidence="1">
    <location>
        <begin position="107"/>
        <end position="128"/>
    </location>
</feature>
<gene>
    <name evidence="4" type="ORF">AVDCRST_MAG56-4835</name>
</gene>
<evidence type="ECO:0000259" key="2">
    <source>
        <dbReference type="Pfam" id="PF04773"/>
    </source>
</evidence>
<protein>
    <submittedName>
        <fullName evidence="4">Uncharacterized protein</fullName>
    </submittedName>
</protein>
<dbReference type="PANTHER" id="PTHR30273">
    <property type="entry name" value="PERIPLASMIC SIGNAL SENSOR AND SIGMA FACTOR ACTIVATOR FECR-RELATED"/>
    <property type="match status" value="1"/>
</dbReference>